<dbReference type="AlphaFoldDB" id="A0A345UM99"/>
<dbReference type="InterPro" id="IPR015797">
    <property type="entry name" value="NUDIX_hydrolase-like_dom_sf"/>
</dbReference>
<proteinExistence type="predicted"/>
<gene>
    <name evidence="8" type="ORF">CYPRO_2359</name>
</gene>
<evidence type="ECO:0000256" key="5">
    <source>
        <dbReference type="ARBA" id="ARBA00022842"/>
    </source>
</evidence>
<dbReference type="PROSITE" id="PS00893">
    <property type="entry name" value="NUDIX_BOX"/>
    <property type="match status" value="1"/>
</dbReference>
<keyword evidence="6" id="KW-0464">Manganese</keyword>
<accession>A0A345UM99</accession>
<evidence type="ECO:0000313" key="8">
    <source>
        <dbReference type="EMBL" id="AXJ01601.1"/>
    </source>
</evidence>
<dbReference type="CDD" id="cd03426">
    <property type="entry name" value="NUDIX_CoAse_Nudt7"/>
    <property type="match status" value="1"/>
</dbReference>
<sequence>MDDLESFLRDRLTRPLPGFAAQRRMGPVRHDGSFMHDIVPPEDCKRNAVMVVLYRDEESGAYRLILTERSPKMPSHAGEVSCPGGRMQAGESALEAAYRETEEEVGLHRSQLRYLGALSKLYIPVTNNLIFPHVTLTATPENLTPDPREVSRIFTPELSALTNPENLVKEVWTFGQTKMTVPYWKVTPTPLWGATAMILSELLDLLPAK</sequence>
<dbReference type="KEGG" id="cprv:CYPRO_2359"/>
<dbReference type="GO" id="GO:0010945">
    <property type="term" value="F:coenzyme A diphosphatase activity"/>
    <property type="evidence" value="ECO:0007669"/>
    <property type="project" value="InterPro"/>
</dbReference>
<keyword evidence="4" id="KW-0378">Hydrolase</keyword>
<dbReference type="GO" id="GO:0046872">
    <property type="term" value="F:metal ion binding"/>
    <property type="evidence" value="ECO:0007669"/>
    <property type="project" value="UniProtKB-KW"/>
</dbReference>
<comment type="cofactor">
    <cofactor evidence="2">
        <name>Mg(2+)</name>
        <dbReference type="ChEBI" id="CHEBI:18420"/>
    </cofactor>
</comment>
<dbReference type="InterPro" id="IPR000086">
    <property type="entry name" value="NUDIX_hydrolase_dom"/>
</dbReference>
<dbReference type="PROSITE" id="PS51462">
    <property type="entry name" value="NUDIX"/>
    <property type="match status" value="1"/>
</dbReference>
<comment type="cofactor">
    <cofactor evidence="1">
        <name>Mn(2+)</name>
        <dbReference type="ChEBI" id="CHEBI:29035"/>
    </cofactor>
</comment>
<keyword evidence="3" id="KW-0479">Metal-binding</keyword>
<dbReference type="Pfam" id="PF00293">
    <property type="entry name" value="NUDIX"/>
    <property type="match status" value="1"/>
</dbReference>
<dbReference type="PANTHER" id="PTHR12992">
    <property type="entry name" value="NUDIX HYDROLASE"/>
    <property type="match status" value="1"/>
</dbReference>
<evidence type="ECO:0000256" key="4">
    <source>
        <dbReference type="ARBA" id="ARBA00022801"/>
    </source>
</evidence>
<dbReference type="SUPFAM" id="SSF55811">
    <property type="entry name" value="Nudix"/>
    <property type="match status" value="1"/>
</dbReference>
<keyword evidence="9" id="KW-1185">Reference proteome</keyword>
<organism evidence="8 9">
    <name type="scientific">Cyclonatronum proteinivorum</name>
    <dbReference type="NCBI Taxonomy" id="1457365"/>
    <lineage>
        <taxon>Bacteria</taxon>
        <taxon>Pseudomonadati</taxon>
        <taxon>Balneolota</taxon>
        <taxon>Balneolia</taxon>
        <taxon>Balneolales</taxon>
        <taxon>Cyclonatronaceae</taxon>
        <taxon>Cyclonatronum</taxon>
    </lineage>
</organism>
<dbReference type="InterPro" id="IPR020084">
    <property type="entry name" value="NUDIX_hydrolase_CS"/>
</dbReference>
<evidence type="ECO:0000313" key="9">
    <source>
        <dbReference type="Proteomes" id="UP000254808"/>
    </source>
</evidence>
<evidence type="ECO:0000259" key="7">
    <source>
        <dbReference type="PROSITE" id="PS51462"/>
    </source>
</evidence>
<evidence type="ECO:0000256" key="6">
    <source>
        <dbReference type="ARBA" id="ARBA00023211"/>
    </source>
</evidence>
<evidence type="ECO:0000256" key="3">
    <source>
        <dbReference type="ARBA" id="ARBA00022723"/>
    </source>
</evidence>
<feature type="domain" description="Nudix hydrolase" evidence="7">
    <location>
        <begin position="44"/>
        <end position="180"/>
    </location>
</feature>
<dbReference type="Proteomes" id="UP000254808">
    <property type="component" value="Chromosome"/>
</dbReference>
<evidence type="ECO:0000256" key="2">
    <source>
        <dbReference type="ARBA" id="ARBA00001946"/>
    </source>
</evidence>
<name>A0A345UM99_9BACT</name>
<protein>
    <submittedName>
        <fullName evidence="8">NUDIX domain-containing protein</fullName>
    </submittedName>
</protein>
<keyword evidence="5" id="KW-0460">Magnesium</keyword>
<dbReference type="Gene3D" id="3.90.79.10">
    <property type="entry name" value="Nucleoside Triphosphate Pyrophosphohydrolase"/>
    <property type="match status" value="1"/>
</dbReference>
<reference evidence="8 9" key="1">
    <citation type="submission" date="2018-03" db="EMBL/GenBank/DDBJ databases">
        <title>Phenotypic and genomic properties of Cyclonatronum proteinivorum gen. nov., sp. nov., a haloalkaliphilic bacteroidete from soda lakes possessing Na+-translocating rhodopsin.</title>
        <authorList>
            <person name="Toshchakov S.V."/>
            <person name="Korzhenkov A."/>
            <person name="Samarov N.I."/>
            <person name="Kublanov I.V."/>
            <person name="Muntyan M.S."/>
            <person name="Sorokin D.Y."/>
        </authorList>
    </citation>
    <scope>NUCLEOTIDE SEQUENCE [LARGE SCALE GENOMIC DNA]</scope>
    <source>
        <strain evidence="8 9">Omega</strain>
    </source>
</reference>
<dbReference type="InterPro" id="IPR045121">
    <property type="entry name" value="CoAse"/>
</dbReference>
<evidence type="ECO:0000256" key="1">
    <source>
        <dbReference type="ARBA" id="ARBA00001936"/>
    </source>
</evidence>
<dbReference type="RefSeq" id="WP_164682740.1">
    <property type="nucleotide sequence ID" value="NZ_CP027806.1"/>
</dbReference>
<dbReference type="PANTHER" id="PTHR12992:SF11">
    <property type="entry name" value="MITOCHONDRIAL COENZYME A DIPHOSPHATASE NUDT8"/>
    <property type="match status" value="1"/>
</dbReference>
<dbReference type="EMBL" id="CP027806">
    <property type="protein sequence ID" value="AXJ01601.1"/>
    <property type="molecule type" value="Genomic_DNA"/>
</dbReference>